<dbReference type="AlphaFoldDB" id="A0A7W6AM94"/>
<dbReference type="Proteomes" id="UP000517759">
    <property type="component" value="Unassembled WGS sequence"/>
</dbReference>
<comment type="caution">
    <text evidence="1">The sequence shown here is derived from an EMBL/GenBank/DDBJ whole genome shotgun (WGS) entry which is preliminary data.</text>
</comment>
<dbReference type="EMBL" id="JACIDN010000010">
    <property type="protein sequence ID" value="MBB3905216.1"/>
    <property type="molecule type" value="Genomic_DNA"/>
</dbReference>
<evidence type="ECO:0000313" key="2">
    <source>
        <dbReference type="Proteomes" id="UP000517759"/>
    </source>
</evidence>
<evidence type="ECO:0000313" key="1">
    <source>
        <dbReference type="EMBL" id="MBB3905216.1"/>
    </source>
</evidence>
<organism evidence="1 2">
    <name type="scientific">Methylobacterium brachythecii</name>
    <dbReference type="NCBI Taxonomy" id="1176177"/>
    <lineage>
        <taxon>Bacteria</taxon>
        <taxon>Pseudomonadati</taxon>
        <taxon>Pseudomonadota</taxon>
        <taxon>Alphaproteobacteria</taxon>
        <taxon>Hyphomicrobiales</taxon>
        <taxon>Methylobacteriaceae</taxon>
        <taxon>Methylobacterium</taxon>
    </lineage>
</organism>
<sequence>MNRHGMPLSEIAEVEHTIREHRISILKQRARMDAIGMPI</sequence>
<gene>
    <name evidence="1" type="ORF">GGR33_004744</name>
</gene>
<reference evidence="1 2" key="1">
    <citation type="submission" date="2020-08" db="EMBL/GenBank/DDBJ databases">
        <title>Genomic Encyclopedia of Type Strains, Phase IV (KMG-IV): sequencing the most valuable type-strain genomes for metagenomic binning, comparative biology and taxonomic classification.</title>
        <authorList>
            <person name="Goeker M."/>
        </authorList>
    </citation>
    <scope>NUCLEOTIDE SEQUENCE [LARGE SCALE GENOMIC DNA]</scope>
    <source>
        <strain evidence="1 2">DSM 24105</strain>
    </source>
</reference>
<protein>
    <submittedName>
        <fullName evidence="1">Uncharacterized protein</fullName>
    </submittedName>
</protein>
<name>A0A7W6AM94_9HYPH</name>
<proteinExistence type="predicted"/>
<accession>A0A7W6AM94</accession>